<feature type="transmembrane region" description="Helical" evidence="1">
    <location>
        <begin position="36"/>
        <end position="56"/>
    </location>
</feature>
<keyword evidence="1" id="KW-0812">Transmembrane</keyword>
<dbReference type="GeneID" id="85230137"/>
<feature type="transmembrane region" description="Helical" evidence="1">
    <location>
        <begin position="6"/>
        <end position="29"/>
    </location>
</feature>
<dbReference type="EMBL" id="CP043875">
    <property type="protein sequence ID" value="WOF16672.1"/>
    <property type="molecule type" value="Genomic_DNA"/>
</dbReference>
<organism evidence="2 3">
    <name type="scientific">Methanochimaera problematica</name>
    <dbReference type="NCBI Taxonomy" id="2609417"/>
    <lineage>
        <taxon>Archaea</taxon>
        <taxon>Methanobacteriati</taxon>
        <taxon>Methanobacteriota</taxon>
        <taxon>Stenosarchaea group</taxon>
        <taxon>Methanomicrobia</taxon>
        <taxon>Methanomicrobiales</taxon>
        <taxon>Methanomicrobiaceae</taxon>
        <taxon>Methanochimaera</taxon>
    </lineage>
</organism>
<protein>
    <submittedName>
        <fullName evidence="2">MFS transporter permease</fullName>
    </submittedName>
</protein>
<reference evidence="2 3" key="1">
    <citation type="submission" date="2019-09" db="EMBL/GenBank/DDBJ databases">
        <title>The complete genome of Methanoplanus sp. FWC-SCC4.</title>
        <authorList>
            <person name="Chen S.-C."/>
            <person name="Zhou Y.-Z."/>
            <person name="Lai M.-C."/>
        </authorList>
    </citation>
    <scope>NUCLEOTIDE SEQUENCE [LARGE SCALE GENOMIC DNA]</scope>
    <source>
        <strain evidence="2 3">FWC-SCC4</strain>
    </source>
</reference>
<evidence type="ECO:0000313" key="3">
    <source>
        <dbReference type="Proteomes" id="UP001301797"/>
    </source>
</evidence>
<accession>A0AA97FCS6</accession>
<evidence type="ECO:0000256" key="1">
    <source>
        <dbReference type="SAM" id="Phobius"/>
    </source>
</evidence>
<dbReference type="AlphaFoldDB" id="A0AA97FCS6"/>
<gene>
    <name evidence="2" type="ORF">F1737_08200</name>
</gene>
<dbReference type="RefSeq" id="WP_317136096.1">
    <property type="nucleotide sequence ID" value="NZ_CP043875.1"/>
</dbReference>
<evidence type="ECO:0000313" key="2">
    <source>
        <dbReference type="EMBL" id="WOF16672.1"/>
    </source>
</evidence>
<keyword evidence="1" id="KW-0472">Membrane</keyword>
<keyword evidence="1" id="KW-1133">Transmembrane helix</keyword>
<proteinExistence type="predicted"/>
<sequence length="59" mass="6284">MDWLGTIALLIGVLLIILGVGMTFSVELITVIVEKFLGVIAIIFGLILAIGGAMIIREE</sequence>
<dbReference type="KEGG" id="mefw:F1737_08200"/>
<keyword evidence="3" id="KW-1185">Reference proteome</keyword>
<name>A0AA97FCS6_9EURY</name>
<dbReference type="Proteomes" id="UP001301797">
    <property type="component" value="Chromosome"/>
</dbReference>